<accession>A0A1J1H1D5</accession>
<evidence type="ECO:0000256" key="3">
    <source>
        <dbReference type="ARBA" id="ARBA00022989"/>
    </source>
</evidence>
<feature type="transmembrane region" description="Helical" evidence="5">
    <location>
        <begin position="82"/>
        <end position="103"/>
    </location>
</feature>
<evidence type="ECO:0000256" key="5">
    <source>
        <dbReference type="SAM" id="Phobius"/>
    </source>
</evidence>
<reference evidence="6 7" key="1">
    <citation type="submission" date="2015-04" db="EMBL/GenBank/DDBJ databases">
        <authorList>
            <consortium name="Pathogen Informatics"/>
        </authorList>
    </citation>
    <scope>NUCLEOTIDE SEQUENCE [LARGE SCALE GENOMIC DNA]</scope>
    <source>
        <strain evidence="6 7">SGS1</strain>
    </source>
</reference>
<evidence type="ECO:0000313" key="7">
    <source>
        <dbReference type="Proteomes" id="UP000220158"/>
    </source>
</evidence>
<dbReference type="RefSeq" id="XP_028531739.1">
    <property type="nucleotide sequence ID" value="XM_028680221.1"/>
</dbReference>
<dbReference type="AlphaFoldDB" id="A0A1J1H1D5"/>
<gene>
    <name evidence="6" type="ORF">PRELSG_0408000</name>
</gene>
<comment type="subcellular location">
    <subcellularLocation>
        <location evidence="1">Membrane</location>
        <topology evidence="1">Multi-pass membrane protein</topology>
    </subcellularLocation>
</comment>
<proteinExistence type="predicted"/>
<dbReference type="Proteomes" id="UP000220158">
    <property type="component" value="Chromosome 4"/>
</dbReference>
<keyword evidence="7" id="KW-1185">Reference proteome</keyword>
<dbReference type="GO" id="GO:0016020">
    <property type="term" value="C:membrane"/>
    <property type="evidence" value="ECO:0007669"/>
    <property type="project" value="UniProtKB-SubCell"/>
</dbReference>
<evidence type="ECO:0000256" key="2">
    <source>
        <dbReference type="ARBA" id="ARBA00022692"/>
    </source>
</evidence>
<feature type="transmembrane region" description="Helical" evidence="5">
    <location>
        <begin position="279"/>
        <end position="298"/>
    </location>
</feature>
<keyword evidence="2 5" id="KW-0812">Transmembrane</keyword>
<keyword evidence="3 5" id="KW-1133">Transmembrane helix</keyword>
<evidence type="ECO:0000313" key="6">
    <source>
        <dbReference type="EMBL" id="CRG98730.1"/>
    </source>
</evidence>
<name>A0A1J1H1D5_PLARL</name>
<feature type="transmembrane region" description="Helical" evidence="5">
    <location>
        <begin position="191"/>
        <end position="210"/>
    </location>
</feature>
<evidence type="ECO:0000256" key="1">
    <source>
        <dbReference type="ARBA" id="ARBA00004141"/>
    </source>
</evidence>
<dbReference type="OrthoDB" id="5547497at2759"/>
<dbReference type="VEuPathDB" id="PlasmoDB:PRELSG_0408000"/>
<feature type="transmembrane region" description="Helical" evidence="5">
    <location>
        <begin position="161"/>
        <end position="179"/>
    </location>
</feature>
<dbReference type="GeneID" id="39734830"/>
<dbReference type="KEGG" id="prel:PRELSG_0408000"/>
<keyword evidence="4 5" id="KW-0472">Membrane</keyword>
<dbReference type="EMBL" id="LN835299">
    <property type="protein sequence ID" value="CRG98730.1"/>
    <property type="molecule type" value="Genomic_DNA"/>
</dbReference>
<organism evidence="6 7">
    <name type="scientific">Plasmodium relictum</name>
    <dbReference type="NCBI Taxonomy" id="85471"/>
    <lineage>
        <taxon>Eukaryota</taxon>
        <taxon>Sar</taxon>
        <taxon>Alveolata</taxon>
        <taxon>Apicomplexa</taxon>
        <taxon>Aconoidasida</taxon>
        <taxon>Haemosporida</taxon>
        <taxon>Plasmodiidae</taxon>
        <taxon>Plasmodium</taxon>
        <taxon>Plasmodium (Haemamoeba)</taxon>
    </lineage>
</organism>
<protein>
    <submittedName>
        <fullName evidence="6">GDP-fructose:GMP antiporter, putative</fullName>
    </submittedName>
</protein>
<evidence type="ECO:0000256" key="4">
    <source>
        <dbReference type="ARBA" id="ARBA00023136"/>
    </source>
</evidence>
<feature type="transmembrane region" description="Helical" evidence="5">
    <location>
        <begin position="222"/>
        <end position="245"/>
    </location>
</feature>
<dbReference type="OMA" id="WWTSNIV"/>
<dbReference type="PANTHER" id="PTHR11132">
    <property type="entry name" value="SOLUTE CARRIER FAMILY 35"/>
    <property type="match status" value="1"/>
</dbReference>
<dbReference type="InterPro" id="IPR050186">
    <property type="entry name" value="TPT_transporter"/>
</dbReference>
<feature type="transmembrane region" description="Helical" evidence="5">
    <location>
        <begin position="35"/>
        <end position="55"/>
    </location>
</feature>
<sequence>MKEVRLRMILSIAMYLVSSITSVFANKYVLMENVLDTILLIFLQHISCLTFLFLFRNYLNKFHNKNNFQDYFFSLYDEIKHMWQLIISFNFTLIFGNICLKYTNISTYQLARSMTLPLNFFFSYFFFKQIKFNCLMTLSCIIVSIGFFIFSIDAVNTNYKSILYGLIVSIIQAIHLNLLKKKLIIYKDKMILLHYNLIYSSIILFIYLSITKDIFAIFKLNYRISFFLFLSCLSSICVTFSSFLCIYYTDNVVFNMFGNIKSTVQTFLSKFYYSENFNLNTIIGIILTTVGSFVYTCSSEYTKKKKIR</sequence>
<feature type="transmembrane region" description="Helical" evidence="5">
    <location>
        <begin position="134"/>
        <end position="155"/>
    </location>
</feature>